<evidence type="ECO:0000256" key="2">
    <source>
        <dbReference type="ARBA" id="ARBA00007643"/>
    </source>
</evidence>
<accession>A0A915IJ38</accession>
<keyword evidence="4" id="KW-0175">Coiled coil</keyword>
<feature type="region of interest" description="Disordered" evidence="5">
    <location>
        <begin position="203"/>
        <end position="279"/>
    </location>
</feature>
<dbReference type="InterPro" id="IPR010756">
    <property type="entry name" value="Tls1-like"/>
</dbReference>
<protein>
    <submittedName>
        <fullName evidence="7">Uncharacterized protein</fullName>
    </submittedName>
</protein>
<evidence type="ECO:0000256" key="1">
    <source>
        <dbReference type="ARBA" id="ARBA00004123"/>
    </source>
</evidence>
<comment type="similarity">
    <text evidence="2">Belongs to the TLS1 family.</text>
</comment>
<evidence type="ECO:0000256" key="3">
    <source>
        <dbReference type="ARBA" id="ARBA00023242"/>
    </source>
</evidence>
<name>A0A915IJ38_ROMCU</name>
<feature type="coiled-coil region" evidence="4">
    <location>
        <begin position="146"/>
        <end position="179"/>
    </location>
</feature>
<feature type="compositionally biased region" description="Basic and acidic residues" evidence="5">
    <location>
        <begin position="224"/>
        <end position="253"/>
    </location>
</feature>
<reference evidence="7" key="1">
    <citation type="submission" date="2022-11" db="UniProtKB">
        <authorList>
            <consortium name="WormBaseParasite"/>
        </authorList>
    </citation>
    <scope>IDENTIFICATION</scope>
</reference>
<dbReference type="Proteomes" id="UP000887565">
    <property type="component" value="Unplaced"/>
</dbReference>
<dbReference type="GO" id="GO:0000398">
    <property type="term" value="P:mRNA splicing, via spliceosome"/>
    <property type="evidence" value="ECO:0007669"/>
    <property type="project" value="TreeGrafter"/>
</dbReference>
<evidence type="ECO:0000313" key="7">
    <source>
        <dbReference type="WBParaSite" id="nRc.2.0.1.t14197-RA"/>
    </source>
</evidence>
<feature type="region of interest" description="Disordered" evidence="5">
    <location>
        <begin position="1"/>
        <end position="24"/>
    </location>
</feature>
<dbReference type="PANTHER" id="PTHR13486:SF2">
    <property type="entry name" value="SPLICING FACTOR C9ORF78"/>
    <property type="match status" value="1"/>
</dbReference>
<sequence>MARRNLRRQHSSSSDDEDNDGQNLRCLLNDIKDVQKMRKRPPGLNKEPGIEEGIKQTFSKESHLRDEDEEMRKYVEEELIRRKSGDKKDEKISDKSAVSTDPVDDILMQLPDHLKRYQSKKTEEMLSNQMLCGIPEVDLGVDAKIRNIEETEAAKLKLLKEAMERKKTLTEKLTARQNLAKDLAKSYVQHNIYKIDETTLIGSESQRAKPKRPDTQPVPVVDDDTPKWVKDGRTVERPTDAVDKLLVDSEKASRLNSSSKQTDKHVRDSFKEKFVKQKR</sequence>
<dbReference type="GO" id="GO:0005681">
    <property type="term" value="C:spliceosomal complex"/>
    <property type="evidence" value="ECO:0007669"/>
    <property type="project" value="TreeGrafter"/>
</dbReference>
<evidence type="ECO:0000256" key="4">
    <source>
        <dbReference type="SAM" id="Coils"/>
    </source>
</evidence>
<organism evidence="6 7">
    <name type="scientific">Romanomermis culicivorax</name>
    <name type="common">Nematode worm</name>
    <dbReference type="NCBI Taxonomy" id="13658"/>
    <lineage>
        <taxon>Eukaryota</taxon>
        <taxon>Metazoa</taxon>
        <taxon>Ecdysozoa</taxon>
        <taxon>Nematoda</taxon>
        <taxon>Enoplea</taxon>
        <taxon>Dorylaimia</taxon>
        <taxon>Mermithida</taxon>
        <taxon>Mermithoidea</taxon>
        <taxon>Mermithidae</taxon>
        <taxon>Romanomermis</taxon>
    </lineage>
</organism>
<dbReference type="AlphaFoldDB" id="A0A915IJ38"/>
<dbReference type="Pfam" id="PF07052">
    <property type="entry name" value="Hep_59"/>
    <property type="match status" value="1"/>
</dbReference>
<dbReference type="PANTHER" id="PTHR13486">
    <property type="entry name" value="TELOMERE LENGTH AND SILENCING PROTEIN 1 TLS1 FAMILY MEMBER"/>
    <property type="match status" value="1"/>
</dbReference>
<feature type="compositionally biased region" description="Basic and acidic residues" evidence="5">
    <location>
        <begin position="261"/>
        <end position="279"/>
    </location>
</feature>
<comment type="subcellular location">
    <subcellularLocation>
        <location evidence="1">Nucleus</location>
    </subcellularLocation>
</comment>
<feature type="compositionally biased region" description="Basic residues" evidence="5">
    <location>
        <begin position="1"/>
        <end position="10"/>
    </location>
</feature>
<keyword evidence="3" id="KW-0539">Nucleus</keyword>
<dbReference type="WBParaSite" id="nRc.2.0.1.t14197-RA">
    <property type="protein sequence ID" value="nRc.2.0.1.t14197-RA"/>
    <property type="gene ID" value="nRc.2.0.1.g14197"/>
</dbReference>
<keyword evidence="6" id="KW-1185">Reference proteome</keyword>
<dbReference type="OMA" id="CLLNDIK"/>
<evidence type="ECO:0000256" key="5">
    <source>
        <dbReference type="SAM" id="MobiDB-lite"/>
    </source>
</evidence>
<proteinExistence type="inferred from homology"/>
<evidence type="ECO:0000313" key="6">
    <source>
        <dbReference type="Proteomes" id="UP000887565"/>
    </source>
</evidence>